<dbReference type="PANTHER" id="PTHR28657">
    <property type="entry name" value="INDOLEAMINE 2,3-DIOXYGENASE"/>
    <property type="match status" value="1"/>
</dbReference>
<dbReference type="GO" id="GO:0034354">
    <property type="term" value="P:'de novo' NAD+ biosynthetic process from L-tryptophan"/>
    <property type="evidence" value="ECO:0007669"/>
    <property type="project" value="TreeGrafter"/>
</dbReference>
<protein>
    <submittedName>
        <fullName evidence="6">Uu.00g066140.m01.CDS01</fullName>
    </submittedName>
</protein>
<dbReference type="Proteomes" id="UP001295740">
    <property type="component" value="Unassembled WGS sequence"/>
</dbReference>
<keyword evidence="4" id="KW-0349">Heme</keyword>
<dbReference type="PROSITE" id="PS00876">
    <property type="entry name" value="IDO_1"/>
    <property type="match status" value="1"/>
</dbReference>
<accession>A0AAI8VTX8</accession>
<dbReference type="Gene3D" id="1.20.58.480">
    <property type="match status" value="1"/>
</dbReference>
<feature type="binding site" description="proximal binding residue" evidence="4">
    <location>
        <position position="382"/>
    </location>
    <ligand>
        <name>heme b</name>
        <dbReference type="ChEBI" id="CHEBI:60344"/>
    </ligand>
    <ligandPart>
        <name>Fe</name>
        <dbReference type="ChEBI" id="CHEBI:18248"/>
    </ligandPart>
</feature>
<keyword evidence="2 4" id="KW-0479">Metal-binding</keyword>
<organism evidence="6 7">
    <name type="scientific">Anthostomella pinea</name>
    <dbReference type="NCBI Taxonomy" id="933095"/>
    <lineage>
        <taxon>Eukaryota</taxon>
        <taxon>Fungi</taxon>
        <taxon>Dikarya</taxon>
        <taxon>Ascomycota</taxon>
        <taxon>Pezizomycotina</taxon>
        <taxon>Sordariomycetes</taxon>
        <taxon>Xylariomycetidae</taxon>
        <taxon>Xylariales</taxon>
        <taxon>Xylariaceae</taxon>
        <taxon>Anthostomella</taxon>
    </lineage>
</organism>
<evidence type="ECO:0000256" key="4">
    <source>
        <dbReference type="PIRSR" id="PIRSR600898-1"/>
    </source>
</evidence>
<comment type="caution">
    <text evidence="6">The sequence shown here is derived from an EMBL/GenBank/DDBJ whole genome shotgun (WGS) entry which is preliminary data.</text>
</comment>
<dbReference type="AlphaFoldDB" id="A0AAI8VTX8"/>
<reference evidence="6" key="1">
    <citation type="submission" date="2023-10" db="EMBL/GenBank/DDBJ databases">
        <authorList>
            <person name="Hackl T."/>
        </authorList>
    </citation>
    <scope>NUCLEOTIDE SEQUENCE</scope>
</reference>
<dbReference type="GO" id="GO:0033754">
    <property type="term" value="F:indoleamine 2,3-dioxygenase activity"/>
    <property type="evidence" value="ECO:0007669"/>
    <property type="project" value="TreeGrafter"/>
</dbReference>
<evidence type="ECO:0000256" key="1">
    <source>
        <dbReference type="ARBA" id="ARBA00007119"/>
    </source>
</evidence>
<dbReference type="InterPro" id="IPR037217">
    <property type="entry name" value="Trp/Indoleamine_2_3_dOase-like"/>
</dbReference>
<evidence type="ECO:0000313" key="6">
    <source>
        <dbReference type="EMBL" id="CAJ2510989.1"/>
    </source>
</evidence>
<evidence type="ECO:0000256" key="3">
    <source>
        <dbReference type="ARBA" id="ARBA00023004"/>
    </source>
</evidence>
<feature type="region of interest" description="Disordered" evidence="5">
    <location>
        <begin position="396"/>
        <end position="428"/>
    </location>
</feature>
<dbReference type="GO" id="GO:0046872">
    <property type="term" value="F:metal ion binding"/>
    <property type="evidence" value="ECO:0007669"/>
    <property type="project" value="UniProtKB-KW"/>
</dbReference>
<dbReference type="Pfam" id="PF01231">
    <property type="entry name" value="IDO"/>
    <property type="match status" value="1"/>
</dbReference>
<dbReference type="GO" id="GO:0020037">
    <property type="term" value="F:heme binding"/>
    <property type="evidence" value="ECO:0007669"/>
    <property type="project" value="InterPro"/>
</dbReference>
<dbReference type="SUPFAM" id="SSF140959">
    <property type="entry name" value="Indolic compounds 2,3-dioxygenase-like"/>
    <property type="match status" value="1"/>
</dbReference>
<dbReference type="PANTHER" id="PTHR28657:SF10">
    <property type="entry name" value="INDOLEAMINE 2,3-DIOXYGENASE"/>
    <property type="match status" value="1"/>
</dbReference>
<proteinExistence type="inferred from homology"/>
<keyword evidence="7" id="KW-1185">Reference proteome</keyword>
<dbReference type="GO" id="GO:0005737">
    <property type="term" value="C:cytoplasm"/>
    <property type="evidence" value="ECO:0007669"/>
    <property type="project" value="TreeGrafter"/>
</dbReference>
<dbReference type="GO" id="GO:0019441">
    <property type="term" value="P:L-tryptophan catabolic process to kynurenine"/>
    <property type="evidence" value="ECO:0007669"/>
    <property type="project" value="InterPro"/>
</dbReference>
<sequence length="455" mass="49576">MSPHAVIPSREAMFQEDDLLGTFSISQNAFLPGKPPLRVLPNSYYTPWESLMDQLPDLIKRREIRERISQLPILTTDNLHTEHEWRRAYVILAFFTHAYIWGNDTPAEILPPPITVPLLAVSKHLDLPPVATYAALNLWNWTVTTPHASASPGDLSLDSLSACHTFTGTESESWFYMVSVAMEAQAGSLIPTILAALRAIPVHDHATITSALAALAACIRTTSSLLTRMHEKCDPAVFYHDIRPFLAGSKNMAHAGLPRGIFYDVGEGKGAWRQLRGGSNGQSSLIQFFDVVLGVVHASGGHSSPHAPAPAEGPQGKEVTGSFHVELRDFMPGPHRRFLEHVGRMGSLRNFALQEGGGEDQRRCREAYRDAVAALTDMRDGHLKIVTRYIVVPSRSPHTGRERNLASVSSHSPGAAVGEKEDAELTGTGGTALLPFLKQSRQETAEAAKLGSLGA</sequence>
<evidence type="ECO:0000256" key="5">
    <source>
        <dbReference type="SAM" id="MobiDB-lite"/>
    </source>
</evidence>
<dbReference type="InterPro" id="IPR000898">
    <property type="entry name" value="Indolamine_dOase"/>
</dbReference>
<keyword evidence="3 4" id="KW-0408">Iron</keyword>
<gene>
    <name evidence="6" type="ORF">KHLLAP_LOCUS11457</name>
</gene>
<comment type="similarity">
    <text evidence="1">Belongs to the indoleamine 2,3-dioxygenase family.</text>
</comment>
<dbReference type="EMBL" id="CAUWAG010000018">
    <property type="protein sequence ID" value="CAJ2510989.1"/>
    <property type="molecule type" value="Genomic_DNA"/>
</dbReference>
<evidence type="ECO:0000313" key="7">
    <source>
        <dbReference type="Proteomes" id="UP001295740"/>
    </source>
</evidence>
<name>A0AAI8VTX8_9PEZI</name>
<evidence type="ECO:0000256" key="2">
    <source>
        <dbReference type="ARBA" id="ARBA00022723"/>
    </source>
</evidence>